<evidence type="ECO:0000313" key="2">
    <source>
        <dbReference type="Proteomes" id="UP000274429"/>
    </source>
</evidence>
<dbReference type="Proteomes" id="UP000274429">
    <property type="component" value="Unassembled WGS sequence"/>
</dbReference>
<evidence type="ECO:0000313" key="3">
    <source>
        <dbReference type="WBParaSite" id="TTAC_0000483201-mRNA-1"/>
    </source>
</evidence>
<name>A0A0R3WVP2_HYDTA</name>
<dbReference type="AlphaFoldDB" id="A0A0R3WVP2"/>
<protein>
    <submittedName>
        <fullName evidence="3">ABC transmembrane type-1 domain-containing protein</fullName>
    </submittedName>
</protein>
<dbReference type="WBParaSite" id="TTAC_0000483201-mRNA-1">
    <property type="protein sequence ID" value="TTAC_0000483201-mRNA-1"/>
    <property type="gene ID" value="TTAC_0000483201"/>
</dbReference>
<evidence type="ECO:0000313" key="1">
    <source>
        <dbReference type="EMBL" id="VDM25709.1"/>
    </source>
</evidence>
<sequence length="112" mass="12645">MLSLVQDAGIKDIARDPMKARDFVKERFCLDETEERAAHRFASRIFDSIKAIMPEVMERIHTVLQVGCSAYFIKYLRLLFVDSTVAYTTVAISTLDTNVTTAYTTADIVCSL</sequence>
<dbReference type="EMBL" id="UYWX01005418">
    <property type="protein sequence ID" value="VDM25709.1"/>
    <property type="molecule type" value="Genomic_DNA"/>
</dbReference>
<gene>
    <name evidence="1" type="ORF">TTAC_LOCUS4817</name>
</gene>
<organism evidence="3">
    <name type="scientific">Hydatigena taeniaeformis</name>
    <name type="common">Feline tapeworm</name>
    <name type="synonym">Taenia taeniaeformis</name>
    <dbReference type="NCBI Taxonomy" id="6205"/>
    <lineage>
        <taxon>Eukaryota</taxon>
        <taxon>Metazoa</taxon>
        <taxon>Spiralia</taxon>
        <taxon>Lophotrochozoa</taxon>
        <taxon>Platyhelminthes</taxon>
        <taxon>Cestoda</taxon>
        <taxon>Eucestoda</taxon>
        <taxon>Cyclophyllidea</taxon>
        <taxon>Taeniidae</taxon>
        <taxon>Hydatigera</taxon>
    </lineage>
</organism>
<proteinExistence type="predicted"/>
<keyword evidence="2" id="KW-1185">Reference proteome</keyword>
<reference evidence="3" key="1">
    <citation type="submission" date="2017-02" db="UniProtKB">
        <authorList>
            <consortium name="WormBaseParasite"/>
        </authorList>
    </citation>
    <scope>IDENTIFICATION</scope>
</reference>
<accession>A0A0R3WVP2</accession>
<dbReference type="OrthoDB" id="67688at2759"/>
<reference evidence="1 2" key="2">
    <citation type="submission" date="2018-11" db="EMBL/GenBank/DDBJ databases">
        <authorList>
            <consortium name="Pathogen Informatics"/>
        </authorList>
    </citation>
    <scope>NUCLEOTIDE SEQUENCE [LARGE SCALE GENOMIC DNA]</scope>
</reference>
<dbReference type="STRING" id="6205.A0A0R3WVP2"/>
<dbReference type="InterPro" id="IPR036940">
    <property type="entry name" value="PI3/4_kinase_cat_sf"/>
</dbReference>
<dbReference type="Gene3D" id="1.10.1070.11">
    <property type="entry name" value="Phosphatidylinositol 3-/4-kinase, catalytic domain"/>
    <property type="match status" value="1"/>
</dbReference>